<evidence type="ECO:0000256" key="1">
    <source>
        <dbReference type="ARBA" id="ARBA00001946"/>
    </source>
</evidence>
<dbReference type="GO" id="GO:0004337">
    <property type="term" value="F:(2E,6E)-farnesyl diphosphate synthase activity"/>
    <property type="evidence" value="ECO:0007669"/>
    <property type="project" value="TreeGrafter"/>
</dbReference>
<evidence type="ECO:0000256" key="5">
    <source>
        <dbReference type="ARBA" id="ARBA00033740"/>
    </source>
</evidence>
<dbReference type="SUPFAM" id="SSF48576">
    <property type="entry name" value="Terpenoid synthases"/>
    <property type="match status" value="1"/>
</dbReference>
<keyword evidence="8" id="KW-1185">Reference proteome</keyword>
<evidence type="ECO:0000256" key="3">
    <source>
        <dbReference type="ARBA" id="ARBA00022723"/>
    </source>
</evidence>
<keyword evidence="2 6" id="KW-0808">Transferase</keyword>
<accession>A0AAV0U4R6</accession>
<sequence length="348" mass="39953">MVQEHEEFIAVCRKLKLEVLELLRTKHQLPQETLNWVDEVIEYNCIGGKLNRGLSVIDCTKAMAPGTILTPELKEKAGVLGWCIEWLQAFFLVADDIMDESITRRGQLCWFRKPNVKMIAINDAFLLEAFVFQILKKHFRSEPFYLNLVDTFHDVVFHTEIGQLLDLASQPLDGEVDLDPNVKCYTCRYRQIAVNKTAYYTFYLSAACAMILNGVVDEALHDVAKNICAQIGEYFQIQDDFLDCYGDEKVIGKVGTDIQDNKCSWLVVQALDRATPEQRKTLKENYGRNDPNAIAAVKKLYNELDLAAAYHQYENETYKSLSEEIAQMVMMPSEVFTFLVSKIFKRNK</sequence>
<proteinExistence type="inferred from homology"/>
<dbReference type="FunFam" id="1.10.600.10:FF:000021">
    <property type="entry name" value="Farnesyl pyrophosphate synthase"/>
    <property type="match status" value="1"/>
</dbReference>
<dbReference type="GO" id="GO:0046872">
    <property type="term" value="F:metal ion binding"/>
    <property type="evidence" value="ECO:0007669"/>
    <property type="project" value="UniProtKB-KW"/>
</dbReference>
<comment type="similarity">
    <text evidence="6">Belongs to the FPP/GGPP synthase family.</text>
</comment>
<dbReference type="GO" id="GO:0005737">
    <property type="term" value="C:cytoplasm"/>
    <property type="evidence" value="ECO:0007669"/>
    <property type="project" value="TreeGrafter"/>
</dbReference>
<evidence type="ECO:0000256" key="4">
    <source>
        <dbReference type="ARBA" id="ARBA00022842"/>
    </source>
</evidence>
<keyword evidence="3" id="KW-0479">Metal-binding</keyword>
<dbReference type="InterPro" id="IPR033749">
    <property type="entry name" value="Polyprenyl_synt_CS"/>
</dbReference>
<dbReference type="InterPro" id="IPR039702">
    <property type="entry name" value="FPS1-like"/>
</dbReference>
<dbReference type="SFLD" id="SFLDS00005">
    <property type="entry name" value="Isoprenoid_Synthase_Type_I"/>
    <property type="match status" value="1"/>
</dbReference>
<gene>
    <name evidence="7" type="ORF">PDE001_LOCUS4906</name>
</gene>
<dbReference type="AlphaFoldDB" id="A0AAV0U4R6"/>
<evidence type="ECO:0000313" key="8">
    <source>
        <dbReference type="Proteomes" id="UP001162029"/>
    </source>
</evidence>
<dbReference type="GO" id="GO:0042811">
    <property type="term" value="P:pheromone biosynthetic process"/>
    <property type="evidence" value="ECO:0007669"/>
    <property type="project" value="UniProtKB-ARBA"/>
</dbReference>
<dbReference type="Proteomes" id="UP001162029">
    <property type="component" value="Unassembled WGS sequence"/>
</dbReference>
<evidence type="ECO:0000256" key="2">
    <source>
        <dbReference type="ARBA" id="ARBA00022679"/>
    </source>
</evidence>
<evidence type="ECO:0000313" key="7">
    <source>
        <dbReference type="EMBL" id="CAI5731774.1"/>
    </source>
</evidence>
<dbReference type="CDD" id="cd00685">
    <property type="entry name" value="Trans_IPPS_HT"/>
    <property type="match status" value="1"/>
</dbReference>
<reference evidence="7" key="1">
    <citation type="submission" date="2022-12" db="EMBL/GenBank/DDBJ databases">
        <authorList>
            <person name="Webb A."/>
        </authorList>
    </citation>
    <scope>NUCLEOTIDE SEQUENCE</scope>
    <source>
        <strain evidence="7">Pd1</strain>
    </source>
</reference>
<dbReference type="EMBL" id="CANTFM010000922">
    <property type="protein sequence ID" value="CAI5731774.1"/>
    <property type="molecule type" value="Genomic_DNA"/>
</dbReference>
<comment type="pathway">
    <text evidence="5">Pheromone biosynthesis.</text>
</comment>
<keyword evidence="4" id="KW-0460">Magnesium</keyword>
<comment type="cofactor">
    <cofactor evidence="1">
        <name>Mg(2+)</name>
        <dbReference type="ChEBI" id="CHEBI:18420"/>
    </cofactor>
</comment>
<dbReference type="Gene3D" id="1.10.600.10">
    <property type="entry name" value="Farnesyl Diphosphate Synthase"/>
    <property type="match status" value="1"/>
</dbReference>
<dbReference type="PANTHER" id="PTHR11525">
    <property type="entry name" value="FARNESYL-PYROPHOSPHATE SYNTHETASE"/>
    <property type="match status" value="1"/>
</dbReference>
<protein>
    <recommendedName>
        <fullName evidence="9">Farnesyl pyrophosphate synthase</fullName>
    </recommendedName>
</protein>
<dbReference type="Pfam" id="PF00348">
    <property type="entry name" value="polyprenyl_synt"/>
    <property type="match status" value="1"/>
</dbReference>
<dbReference type="PROSITE" id="PS00723">
    <property type="entry name" value="POLYPRENYL_SYNTHASE_1"/>
    <property type="match status" value="1"/>
</dbReference>
<evidence type="ECO:0008006" key="9">
    <source>
        <dbReference type="Google" id="ProtNLM"/>
    </source>
</evidence>
<evidence type="ECO:0000256" key="6">
    <source>
        <dbReference type="RuleBase" id="RU004466"/>
    </source>
</evidence>
<dbReference type="PANTHER" id="PTHR11525:SF0">
    <property type="entry name" value="FARNESYL PYROPHOSPHATE SYNTHASE"/>
    <property type="match status" value="1"/>
</dbReference>
<dbReference type="SFLD" id="SFLDG01017">
    <property type="entry name" value="Polyprenyl_Transferase_Like"/>
    <property type="match status" value="1"/>
</dbReference>
<dbReference type="PROSITE" id="PS00444">
    <property type="entry name" value="POLYPRENYL_SYNTHASE_2"/>
    <property type="match status" value="1"/>
</dbReference>
<dbReference type="InterPro" id="IPR000092">
    <property type="entry name" value="Polyprenyl_synt"/>
</dbReference>
<organism evidence="7 8">
    <name type="scientific">Peronospora destructor</name>
    <dbReference type="NCBI Taxonomy" id="86335"/>
    <lineage>
        <taxon>Eukaryota</taxon>
        <taxon>Sar</taxon>
        <taxon>Stramenopiles</taxon>
        <taxon>Oomycota</taxon>
        <taxon>Peronosporomycetes</taxon>
        <taxon>Peronosporales</taxon>
        <taxon>Peronosporaceae</taxon>
        <taxon>Peronospora</taxon>
    </lineage>
</organism>
<comment type="caution">
    <text evidence="7">The sequence shown here is derived from an EMBL/GenBank/DDBJ whole genome shotgun (WGS) entry which is preliminary data.</text>
</comment>
<dbReference type="GO" id="GO:0045337">
    <property type="term" value="P:farnesyl diphosphate biosynthetic process"/>
    <property type="evidence" value="ECO:0007669"/>
    <property type="project" value="TreeGrafter"/>
</dbReference>
<name>A0AAV0U4R6_9STRA</name>
<dbReference type="GO" id="GO:0004161">
    <property type="term" value="F:dimethylallyltranstransferase activity"/>
    <property type="evidence" value="ECO:0007669"/>
    <property type="project" value="TreeGrafter"/>
</dbReference>
<dbReference type="InterPro" id="IPR008949">
    <property type="entry name" value="Isoprenoid_synthase_dom_sf"/>
</dbReference>